<dbReference type="Gene3D" id="3.40.390.10">
    <property type="entry name" value="Collagenase (Catalytic Domain)"/>
    <property type="match status" value="1"/>
</dbReference>
<keyword evidence="12" id="KW-1185">Reference proteome</keyword>
<dbReference type="InterPro" id="IPR045090">
    <property type="entry name" value="Pept_M3A_M3B"/>
</dbReference>
<evidence type="ECO:0000256" key="8">
    <source>
        <dbReference type="ARBA" id="ARBA00023049"/>
    </source>
</evidence>
<evidence type="ECO:0000256" key="5">
    <source>
        <dbReference type="ARBA" id="ARBA00022723"/>
    </source>
</evidence>
<dbReference type="PANTHER" id="PTHR11804">
    <property type="entry name" value="PROTEASE M3 THIMET OLIGOPEPTIDASE-RELATED"/>
    <property type="match status" value="1"/>
</dbReference>
<evidence type="ECO:0000256" key="2">
    <source>
        <dbReference type="ARBA" id="ARBA00006040"/>
    </source>
</evidence>
<protein>
    <submittedName>
        <fullName evidence="11">Putative thimet oligopeptidase</fullName>
    </submittedName>
</protein>
<sequence length="708" mass="80649">MPKEKKERRILVFTGAAALVAVGLNLLLSAINTRWKNSKKKGLPGSSVLVDLSASEISKLADCIIAKSTGTYDRVASIPLEKVCYENVVSPLADLEAQQFPLIQSCVFQWMVSASVEVRNASLEAEKRLEAHFLLSRKREDVYRVIKALLDKGERIKPEAKRYIQNLVKEMERHGTRLSPSKKIEMERIKSQIDELSLRYIENLSGGPKYLLLSEQELAGMPHEFIKDMENTDGKRKILLTNYHVTPILEHCKVGSTRKLIATAYGQRGGKENLHILKKMVQLRIKFAQLLGYPNYADFATELRMARSSAKVLQFLEEVSTNFTELAEREINLLKDLKRKEEGDFPFGMQDLLYYMKRAEEEHLAFDFDFGEVKCYFPVNIVLSGILKIYQDLFGLRFEQITDAEVWHDTVQLFSAHDCSTSELLGYIYLDIFSREGKYAHTCVVPLQNGYSTSDGTRLVAVALLLSQCPNEKDGNTALLRFTEVVTLFHEFSHVVHHICNFATFSKFSGLRSDGDFVEVPGLLLENWYACYVLLVPFHIIESLTGTCIYILYRCYESVSLKMLSGFHQDITKSITSEMCKSLKIRRDMFSGLKIKQEILLCLLDQIVHSREDVDIIELVKDMHPKVMMGIPLLEETNPASCFPRLAVGYESVCYSYIWSQVLAADIFTSKFEDDLLNHHAGLQFRKKVGFGQGDSYQELVGINRDAF</sequence>
<reference evidence="11" key="1">
    <citation type="submission" date="2020-01" db="EMBL/GenBank/DDBJ databases">
        <title>Genome sequence of Kobresia littledalei, the first chromosome-level genome in the family Cyperaceae.</title>
        <authorList>
            <person name="Qu G."/>
        </authorList>
    </citation>
    <scope>NUCLEOTIDE SEQUENCE</scope>
    <source>
        <strain evidence="11">C.B.Clarke</strain>
        <tissue evidence="11">Leaf</tissue>
    </source>
</reference>
<feature type="domain" description="Peptidase M3A/M3B catalytic" evidence="10">
    <location>
        <begin position="249"/>
        <end position="689"/>
    </location>
</feature>
<evidence type="ECO:0000256" key="1">
    <source>
        <dbReference type="ARBA" id="ARBA00004496"/>
    </source>
</evidence>
<dbReference type="AlphaFoldDB" id="A0A833R9L6"/>
<dbReference type="EMBL" id="SWLB01000006">
    <property type="protein sequence ID" value="KAF3337352.1"/>
    <property type="molecule type" value="Genomic_DNA"/>
</dbReference>
<dbReference type="Pfam" id="PF01432">
    <property type="entry name" value="Peptidase_M3"/>
    <property type="match status" value="1"/>
</dbReference>
<evidence type="ECO:0000256" key="6">
    <source>
        <dbReference type="ARBA" id="ARBA00022801"/>
    </source>
</evidence>
<evidence type="ECO:0000256" key="4">
    <source>
        <dbReference type="ARBA" id="ARBA00022670"/>
    </source>
</evidence>
<keyword evidence="3" id="KW-0963">Cytoplasm</keyword>
<dbReference type="FunFam" id="1.20.1050.40:FF:000001">
    <property type="entry name" value="Thimet oligopeptidase 1"/>
    <property type="match status" value="1"/>
</dbReference>
<evidence type="ECO:0000256" key="9">
    <source>
        <dbReference type="RuleBase" id="RU003435"/>
    </source>
</evidence>
<dbReference type="Proteomes" id="UP000623129">
    <property type="component" value="Unassembled WGS sequence"/>
</dbReference>
<organism evidence="11 12">
    <name type="scientific">Carex littledalei</name>
    <dbReference type="NCBI Taxonomy" id="544730"/>
    <lineage>
        <taxon>Eukaryota</taxon>
        <taxon>Viridiplantae</taxon>
        <taxon>Streptophyta</taxon>
        <taxon>Embryophyta</taxon>
        <taxon>Tracheophyta</taxon>
        <taxon>Spermatophyta</taxon>
        <taxon>Magnoliopsida</taxon>
        <taxon>Liliopsida</taxon>
        <taxon>Poales</taxon>
        <taxon>Cyperaceae</taxon>
        <taxon>Cyperoideae</taxon>
        <taxon>Cariceae</taxon>
        <taxon>Carex</taxon>
        <taxon>Carex subgen. Euthyceras</taxon>
    </lineage>
</organism>
<evidence type="ECO:0000313" key="12">
    <source>
        <dbReference type="Proteomes" id="UP000623129"/>
    </source>
</evidence>
<evidence type="ECO:0000259" key="10">
    <source>
        <dbReference type="Pfam" id="PF01432"/>
    </source>
</evidence>
<comment type="similarity">
    <text evidence="2 9">Belongs to the peptidase M3 family.</text>
</comment>
<dbReference type="OrthoDB" id="534666at2759"/>
<dbReference type="InterPro" id="IPR001567">
    <property type="entry name" value="Pept_M3A_M3B_dom"/>
</dbReference>
<dbReference type="InterPro" id="IPR024080">
    <property type="entry name" value="Neurolysin/TOP_N"/>
</dbReference>
<proteinExistence type="inferred from homology"/>
<dbReference type="GO" id="GO:0006508">
    <property type="term" value="P:proteolysis"/>
    <property type="evidence" value="ECO:0007669"/>
    <property type="project" value="UniProtKB-KW"/>
</dbReference>
<name>A0A833R9L6_9POAL</name>
<dbReference type="GO" id="GO:0006518">
    <property type="term" value="P:peptide metabolic process"/>
    <property type="evidence" value="ECO:0007669"/>
    <property type="project" value="TreeGrafter"/>
</dbReference>
<evidence type="ECO:0000256" key="3">
    <source>
        <dbReference type="ARBA" id="ARBA00022490"/>
    </source>
</evidence>
<dbReference type="InterPro" id="IPR024079">
    <property type="entry name" value="MetalloPept_cat_dom_sf"/>
</dbReference>
<keyword evidence="7 9" id="KW-0862">Zinc</keyword>
<keyword evidence="4 9" id="KW-0645">Protease</keyword>
<keyword evidence="5 9" id="KW-0479">Metal-binding</keyword>
<dbReference type="FunFam" id="3.40.390.10:FF:000032">
    <property type="entry name" value="Probable thimet oligopeptidase"/>
    <property type="match status" value="1"/>
</dbReference>
<comment type="caution">
    <text evidence="11">The sequence shown here is derived from an EMBL/GenBank/DDBJ whole genome shotgun (WGS) entry which is preliminary data.</text>
</comment>
<accession>A0A833R9L6</accession>
<evidence type="ECO:0000256" key="7">
    <source>
        <dbReference type="ARBA" id="ARBA00022833"/>
    </source>
</evidence>
<dbReference type="CDD" id="cd06455">
    <property type="entry name" value="M3A_TOP"/>
    <property type="match status" value="1"/>
</dbReference>
<keyword evidence="8 9" id="KW-0482">Metalloprotease</keyword>
<evidence type="ECO:0000313" key="11">
    <source>
        <dbReference type="EMBL" id="KAF3337352.1"/>
    </source>
</evidence>
<comment type="cofactor">
    <cofactor evidence="9">
        <name>Zn(2+)</name>
        <dbReference type="ChEBI" id="CHEBI:29105"/>
    </cofactor>
    <text evidence="9">Binds 1 zinc ion.</text>
</comment>
<dbReference type="SUPFAM" id="SSF55486">
    <property type="entry name" value="Metalloproteases ('zincins'), catalytic domain"/>
    <property type="match status" value="1"/>
</dbReference>
<keyword evidence="6 9" id="KW-0378">Hydrolase</keyword>
<dbReference type="GO" id="GO:0005737">
    <property type="term" value="C:cytoplasm"/>
    <property type="evidence" value="ECO:0007669"/>
    <property type="project" value="UniProtKB-SubCell"/>
</dbReference>
<gene>
    <name evidence="11" type="ORF">FCM35_KLT17939</name>
</gene>
<comment type="subcellular location">
    <subcellularLocation>
        <location evidence="1">Cytoplasm</location>
    </subcellularLocation>
</comment>
<dbReference type="InterPro" id="IPR024077">
    <property type="entry name" value="Neurolysin/TOP_dom2"/>
</dbReference>
<dbReference type="GO" id="GO:0046872">
    <property type="term" value="F:metal ion binding"/>
    <property type="evidence" value="ECO:0007669"/>
    <property type="project" value="UniProtKB-UniRule"/>
</dbReference>
<dbReference type="Gene3D" id="1.20.1050.40">
    <property type="entry name" value="Endopeptidase. Chain P, domain 1"/>
    <property type="match status" value="1"/>
</dbReference>
<dbReference type="GO" id="GO:0004222">
    <property type="term" value="F:metalloendopeptidase activity"/>
    <property type="evidence" value="ECO:0007669"/>
    <property type="project" value="InterPro"/>
</dbReference>
<dbReference type="PANTHER" id="PTHR11804:SF82">
    <property type="entry name" value="THIMET OLIGOPEPTIDASE-RELATED"/>
    <property type="match status" value="1"/>
</dbReference>
<dbReference type="Gene3D" id="1.10.1370.10">
    <property type="entry name" value="Neurolysin, domain 3"/>
    <property type="match status" value="1"/>
</dbReference>